<dbReference type="InterPro" id="IPR002641">
    <property type="entry name" value="PNPLA_dom"/>
</dbReference>
<proteinExistence type="predicted"/>
<dbReference type="Pfam" id="PF01734">
    <property type="entry name" value="Patatin"/>
    <property type="match status" value="1"/>
</dbReference>
<gene>
    <name evidence="6" type="ORF">OSSY52_22800</name>
</gene>
<dbReference type="InterPro" id="IPR016035">
    <property type="entry name" value="Acyl_Trfase/lysoPLipase"/>
</dbReference>
<keyword evidence="3 4" id="KW-0443">Lipid metabolism</keyword>
<evidence type="ECO:0000313" key="6">
    <source>
        <dbReference type="EMBL" id="BBE32139.1"/>
    </source>
</evidence>
<keyword evidence="7" id="KW-1185">Reference proteome</keyword>
<dbReference type="PANTHER" id="PTHR14226:SF78">
    <property type="entry name" value="SLR0060 PROTEIN"/>
    <property type="match status" value="1"/>
</dbReference>
<sequence>MRYGLALGSGGIRGVAHPALIERLMNKRNINFDVVTGCSAGAVTAALFALEGPNKIMNKFEIVMNKYSKKLDELSKDLSSKINIFAKLLASKGIAKNDIVYDFLTDLYGNKKFSDCKIKLGVVSVDINSGKLQEITEGYIVDAVMASSNVPGAFVPQRLGGMNLIDGGVLNEVPVELARKLGAEYVIANHVSPIELRTKFKDGMDYMSYIDNFKIDRITKNSLKKADEYYEYKGKYMWFEFNKYMKVYEEGKELYGDIK</sequence>
<keyword evidence="1 4" id="KW-0378">Hydrolase</keyword>
<dbReference type="InterPro" id="IPR050301">
    <property type="entry name" value="NTE"/>
</dbReference>
<dbReference type="Proteomes" id="UP000516361">
    <property type="component" value="Chromosome"/>
</dbReference>
<reference evidence="6 7" key="1">
    <citation type="submission" date="2018-06" db="EMBL/GenBank/DDBJ databases">
        <title>Genome sequencing of Oceanotoga sp. sy52.</title>
        <authorList>
            <person name="Mori K."/>
        </authorList>
    </citation>
    <scope>NUCLEOTIDE SEQUENCE [LARGE SCALE GENOMIC DNA]</scope>
    <source>
        <strain evidence="7">sy52</strain>
    </source>
</reference>
<dbReference type="PROSITE" id="PS51635">
    <property type="entry name" value="PNPLA"/>
    <property type="match status" value="1"/>
</dbReference>
<dbReference type="EMBL" id="AP018712">
    <property type="protein sequence ID" value="BBE32139.1"/>
    <property type="molecule type" value="Genomic_DNA"/>
</dbReference>
<dbReference type="RefSeq" id="WP_190614991.1">
    <property type="nucleotide sequence ID" value="NZ_AP018712.1"/>
</dbReference>
<protein>
    <submittedName>
        <fullName evidence="6">Patatin</fullName>
    </submittedName>
</protein>
<evidence type="ECO:0000256" key="1">
    <source>
        <dbReference type="ARBA" id="ARBA00022801"/>
    </source>
</evidence>
<dbReference type="GO" id="GO:0016042">
    <property type="term" value="P:lipid catabolic process"/>
    <property type="evidence" value="ECO:0007669"/>
    <property type="project" value="UniProtKB-UniRule"/>
</dbReference>
<feature type="short sequence motif" description="DGA/G" evidence="4">
    <location>
        <begin position="166"/>
        <end position="168"/>
    </location>
</feature>
<dbReference type="KEGG" id="ocy:OSSY52_22800"/>
<accession>A0A7G1GCC5</accession>
<name>A0A7G1GCC5_9BACT</name>
<feature type="active site" description="Nucleophile" evidence="4">
    <location>
        <position position="39"/>
    </location>
</feature>
<dbReference type="AlphaFoldDB" id="A0A7G1GCC5"/>
<organism evidence="6 7">
    <name type="scientific">Tepiditoga spiralis</name>
    <dbReference type="NCBI Taxonomy" id="2108365"/>
    <lineage>
        <taxon>Bacteria</taxon>
        <taxon>Thermotogati</taxon>
        <taxon>Thermotogota</taxon>
        <taxon>Thermotogae</taxon>
        <taxon>Petrotogales</taxon>
        <taxon>Petrotogaceae</taxon>
        <taxon>Tepiditoga</taxon>
    </lineage>
</organism>
<comment type="caution">
    <text evidence="4">Lacks conserved residue(s) required for the propagation of feature annotation.</text>
</comment>
<evidence type="ECO:0000256" key="3">
    <source>
        <dbReference type="ARBA" id="ARBA00023098"/>
    </source>
</evidence>
<evidence type="ECO:0000256" key="2">
    <source>
        <dbReference type="ARBA" id="ARBA00022963"/>
    </source>
</evidence>
<dbReference type="GO" id="GO:0016787">
    <property type="term" value="F:hydrolase activity"/>
    <property type="evidence" value="ECO:0007669"/>
    <property type="project" value="UniProtKB-UniRule"/>
</dbReference>
<dbReference type="InParanoid" id="A0A7G1GCC5"/>
<evidence type="ECO:0000259" key="5">
    <source>
        <dbReference type="PROSITE" id="PS51635"/>
    </source>
</evidence>
<dbReference type="SUPFAM" id="SSF52151">
    <property type="entry name" value="FabD/lysophospholipase-like"/>
    <property type="match status" value="1"/>
</dbReference>
<keyword evidence="2 4" id="KW-0442">Lipid degradation</keyword>
<evidence type="ECO:0000256" key="4">
    <source>
        <dbReference type="PROSITE-ProRule" id="PRU01161"/>
    </source>
</evidence>
<dbReference type="Gene3D" id="3.40.1090.10">
    <property type="entry name" value="Cytosolic phospholipase A2 catalytic domain"/>
    <property type="match status" value="1"/>
</dbReference>
<dbReference type="FunCoup" id="A0A7G1GCC5">
    <property type="interactions" value="37"/>
</dbReference>
<feature type="domain" description="PNPLA" evidence="5">
    <location>
        <begin position="5"/>
        <end position="179"/>
    </location>
</feature>
<feature type="active site" description="Proton acceptor" evidence="4">
    <location>
        <position position="166"/>
    </location>
</feature>
<dbReference type="PANTHER" id="PTHR14226">
    <property type="entry name" value="NEUROPATHY TARGET ESTERASE/SWISS CHEESE D.MELANOGASTER"/>
    <property type="match status" value="1"/>
</dbReference>
<feature type="short sequence motif" description="GXSXG" evidence="4">
    <location>
        <begin position="37"/>
        <end position="41"/>
    </location>
</feature>
<evidence type="ECO:0000313" key="7">
    <source>
        <dbReference type="Proteomes" id="UP000516361"/>
    </source>
</evidence>